<protein>
    <submittedName>
        <fullName evidence="2">GLPGLI family protein</fullName>
    </submittedName>
</protein>
<name>A0A9E2SBC2_9BACT</name>
<dbReference type="InterPro" id="IPR005901">
    <property type="entry name" value="GLPGLI"/>
</dbReference>
<dbReference type="NCBIfam" id="TIGR01200">
    <property type="entry name" value="GLPGLI"/>
    <property type="match status" value="1"/>
</dbReference>
<dbReference type="AlphaFoldDB" id="A0A9E2SBC2"/>
<comment type="caution">
    <text evidence="2">The sequence shown here is derived from an EMBL/GenBank/DDBJ whole genome shotgun (WGS) entry which is preliminary data.</text>
</comment>
<feature type="signal peptide" evidence="1">
    <location>
        <begin position="1"/>
        <end position="20"/>
    </location>
</feature>
<dbReference type="EMBL" id="JAHSPG010000004">
    <property type="protein sequence ID" value="MBV4357335.1"/>
    <property type="molecule type" value="Genomic_DNA"/>
</dbReference>
<dbReference type="Pfam" id="PF09697">
    <property type="entry name" value="Porph_ging"/>
    <property type="match status" value="1"/>
</dbReference>
<proteinExistence type="predicted"/>
<accession>A0A9E2SBC2</accession>
<organism evidence="2 3">
    <name type="scientific">Pinibacter aurantiacus</name>
    <dbReference type="NCBI Taxonomy" id="2851599"/>
    <lineage>
        <taxon>Bacteria</taxon>
        <taxon>Pseudomonadati</taxon>
        <taxon>Bacteroidota</taxon>
        <taxon>Chitinophagia</taxon>
        <taxon>Chitinophagales</taxon>
        <taxon>Chitinophagaceae</taxon>
        <taxon>Pinibacter</taxon>
    </lineage>
</organism>
<evidence type="ECO:0000256" key="1">
    <source>
        <dbReference type="SAM" id="SignalP"/>
    </source>
</evidence>
<keyword evidence="3" id="KW-1185">Reference proteome</keyword>
<evidence type="ECO:0000313" key="2">
    <source>
        <dbReference type="EMBL" id="MBV4357335.1"/>
    </source>
</evidence>
<reference evidence="2" key="1">
    <citation type="submission" date="2021-06" db="EMBL/GenBank/DDBJ databases">
        <authorList>
            <person name="Huq M.A."/>
        </authorList>
    </citation>
    <scope>NUCLEOTIDE SEQUENCE</scope>
    <source>
        <strain evidence="2">MAH-26</strain>
    </source>
</reference>
<sequence length="244" mass="28236">MKLVVLILFQLLLGFNSSFCQQPEIIRGGVIEYERKFNIYSLYSKNDPNAAEQKRMYSQFKTNYYNLYFSESETLYKEGRAATENTVFPSQPGEENIVFTDLKNKKRISEKKVFETVFTIGDSLRKIEWKIKEERRYIAGFECKRADAVIMDSIYIVAYFCEQIVTSGGPESIGGLPGMILGLAIPIEHVTWFATKVSSNNEVEINKIRTKEKIISYLEFKDFILSHSKVWGERKTIYTISCLL</sequence>
<gene>
    <name evidence="2" type="ORF">KTO63_09270</name>
</gene>
<dbReference type="RefSeq" id="WP_217790978.1">
    <property type="nucleotide sequence ID" value="NZ_JAHSPG010000004.1"/>
</dbReference>
<evidence type="ECO:0000313" key="3">
    <source>
        <dbReference type="Proteomes" id="UP000812270"/>
    </source>
</evidence>
<keyword evidence="1" id="KW-0732">Signal</keyword>
<feature type="chain" id="PRO_5038943065" evidence="1">
    <location>
        <begin position="21"/>
        <end position="244"/>
    </location>
</feature>
<dbReference type="Proteomes" id="UP000812270">
    <property type="component" value="Unassembled WGS sequence"/>
</dbReference>